<protein>
    <submittedName>
        <fullName evidence="1">Uncharacterized protein</fullName>
    </submittedName>
</protein>
<name>A0A6I6EGP6_9GAMM</name>
<dbReference type="EMBL" id="CP046509">
    <property type="protein sequence ID" value="QGU87075.1"/>
    <property type="molecule type" value="Genomic_DNA"/>
</dbReference>
<proteinExistence type="predicted"/>
<dbReference type="KEGG" id="erwi:GN242_07545"/>
<dbReference type="AlphaFoldDB" id="A0A6I6EGP6"/>
<organism evidence="1 2">
    <name type="scientific">Erwinia sorbitola</name>
    <dbReference type="NCBI Taxonomy" id="2681984"/>
    <lineage>
        <taxon>Bacteria</taxon>
        <taxon>Pseudomonadati</taxon>
        <taxon>Pseudomonadota</taxon>
        <taxon>Gammaproteobacteria</taxon>
        <taxon>Enterobacterales</taxon>
        <taxon>Erwiniaceae</taxon>
        <taxon>Erwinia</taxon>
    </lineage>
</organism>
<accession>A0A6I6EGP6</accession>
<gene>
    <name evidence="1" type="ORF">GN242_07545</name>
</gene>
<dbReference type="RefSeq" id="WP_156287187.1">
    <property type="nucleotide sequence ID" value="NZ_CP046509.1"/>
</dbReference>
<reference evidence="1 2" key="1">
    <citation type="submission" date="2019-12" db="EMBL/GenBank/DDBJ databases">
        <title>Erwinia sp. nov., isolated from droppings of birds in the Qinghai-Tiebt plateau of China.</title>
        <authorList>
            <person name="Ge Y."/>
        </authorList>
    </citation>
    <scope>NUCLEOTIDE SEQUENCE [LARGE SCALE GENOMIC DNA]</scope>
    <source>
        <strain evidence="1 2">J780</strain>
    </source>
</reference>
<evidence type="ECO:0000313" key="1">
    <source>
        <dbReference type="EMBL" id="QGU87075.1"/>
    </source>
</evidence>
<dbReference type="Proteomes" id="UP000424752">
    <property type="component" value="Chromosome"/>
</dbReference>
<evidence type="ECO:0000313" key="2">
    <source>
        <dbReference type="Proteomes" id="UP000424752"/>
    </source>
</evidence>
<sequence>MKNYDKAVALINQTELPDDAEEQLDELAEKSEDLEKAMIEGLGEALFERRNS</sequence>